<reference evidence="1" key="1">
    <citation type="submission" date="2023-10" db="EMBL/GenBank/DDBJ databases">
        <title>Genome assembly of Pristionchus species.</title>
        <authorList>
            <person name="Yoshida K."/>
            <person name="Sommer R.J."/>
        </authorList>
    </citation>
    <scope>NUCLEOTIDE SEQUENCE</scope>
    <source>
        <strain evidence="1">RS0144</strain>
    </source>
</reference>
<feature type="non-terminal residue" evidence="1">
    <location>
        <position position="1"/>
    </location>
</feature>
<gene>
    <name evidence="1" type="ORF">PENTCL1PPCAC_10455</name>
</gene>
<accession>A0AAV5SYN7</accession>
<evidence type="ECO:0000313" key="1">
    <source>
        <dbReference type="EMBL" id="GMS88280.1"/>
    </source>
</evidence>
<dbReference type="EMBL" id="BTSX01000003">
    <property type="protein sequence ID" value="GMS88280.1"/>
    <property type="molecule type" value="Genomic_DNA"/>
</dbReference>
<evidence type="ECO:0000313" key="2">
    <source>
        <dbReference type="Proteomes" id="UP001432027"/>
    </source>
</evidence>
<protein>
    <submittedName>
        <fullName evidence="1">Uncharacterized protein</fullName>
    </submittedName>
</protein>
<sequence>KSEFNYYNDSESVGKRYKRIHNMVAPHCEEASCKNADIVLLELYEPVIDIEQSYIRPICLPPTTMSVPEKMMALADEETSGVDSDYSFSSISGIITFDAEGHAILHGIVVNTNEIDEGQQRNIALKMQFLTSFICFHAGICSDGYDIFKDEELHTPFFSADEGGIEYTLETMNSKAYSRKSFLDPNQMER</sequence>
<dbReference type="AlphaFoldDB" id="A0AAV5SYN7"/>
<keyword evidence="2" id="KW-1185">Reference proteome</keyword>
<organism evidence="1 2">
    <name type="scientific">Pristionchus entomophagus</name>
    <dbReference type="NCBI Taxonomy" id="358040"/>
    <lineage>
        <taxon>Eukaryota</taxon>
        <taxon>Metazoa</taxon>
        <taxon>Ecdysozoa</taxon>
        <taxon>Nematoda</taxon>
        <taxon>Chromadorea</taxon>
        <taxon>Rhabditida</taxon>
        <taxon>Rhabditina</taxon>
        <taxon>Diplogasteromorpha</taxon>
        <taxon>Diplogasteroidea</taxon>
        <taxon>Neodiplogasteridae</taxon>
        <taxon>Pristionchus</taxon>
    </lineage>
</organism>
<dbReference type="Proteomes" id="UP001432027">
    <property type="component" value="Unassembled WGS sequence"/>
</dbReference>
<comment type="caution">
    <text evidence="1">The sequence shown here is derived from an EMBL/GenBank/DDBJ whole genome shotgun (WGS) entry which is preliminary data.</text>
</comment>
<name>A0AAV5SYN7_9BILA</name>
<feature type="non-terminal residue" evidence="1">
    <location>
        <position position="190"/>
    </location>
</feature>
<proteinExistence type="predicted"/>